<dbReference type="GO" id="GO:0044782">
    <property type="term" value="P:cilium organization"/>
    <property type="evidence" value="ECO:0007669"/>
    <property type="project" value="TreeGrafter"/>
</dbReference>
<evidence type="ECO:0000256" key="6">
    <source>
        <dbReference type="ARBA" id="ARBA00022846"/>
    </source>
</evidence>
<dbReference type="PANTHER" id="PTHR19265">
    <property type="entry name" value="MEIOSIS-SPECIFIC NUCLEAR STRUCTURAL PROTEIN 1"/>
    <property type="match status" value="1"/>
</dbReference>
<accession>A0A6V7GYD9</accession>
<keyword evidence="5" id="KW-0963">Cytoplasm</keyword>
<evidence type="ECO:0000256" key="12">
    <source>
        <dbReference type="ARBA" id="ARBA00023273"/>
    </source>
</evidence>
<keyword evidence="9" id="KW-0206">Cytoskeleton</keyword>
<evidence type="ECO:0000256" key="9">
    <source>
        <dbReference type="ARBA" id="ARBA00023212"/>
    </source>
</evidence>
<evidence type="ECO:0000256" key="14">
    <source>
        <dbReference type="SAM" id="Coils"/>
    </source>
</evidence>
<evidence type="ECO:0000313" key="18">
    <source>
        <dbReference type="Proteomes" id="UP000752696"/>
    </source>
</evidence>
<evidence type="ECO:0000256" key="15">
    <source>
        <dbReference type="SAM" id="MobiDB-lite"/>
    </source>
</evidence>
<evidence type="ECO:0000256" key="4">
    <source>
        <dbReference type="ARBA" id="ARBA00014813"/>
    </source>
</evidence>
<keyword evidence="8" id="KW-0969">Cilium</keyword>
<keyword evidence="18" id="KW-1185">Reference proteome</keyword>
<dbReference type="InterPro" id="IPR026504">
    <property type="entry name" value="MNS1"/>
</dbReference>
<dbReference type="GO" id="GO:0051321">
    <property type="term" value="P:meiotic cell cycle"/>
    <property type="evidence" value="ECO:0007669"/>
    <property type="project" value="UniProtKB-KW"/>
</dbReference>
<organism evidence="17 18">
    <name type="scientific">Heterotrigona itama</name>
    <dbReference type="NCBI Taxonomy" id="395501"/>
    <lineage>
        <taxon>Eukaryota</taxon>
        <taxon>Metazoa</taxon>
        <taxon>Ecdysozoa</taxon>
        <taxon>Arthropoda</taxon>
        <taxon>Hexapoda</taxon>
        <taxon>Insecta</taxon>
        <taxon>Pterygota</taxon>
        <taxon>Neoptera</taxon>
        <taxon>Endopterygota</taxon>
        <taxon>Hymenoptera</taxon>
        <taxon>Apocrita</taxon>
        <taxon>Aculeata</taxon>
        <taxon>Apoidea</taxon>
        <taxon>Anthophila</taxon>
        <taxon>Apidae</taxon>
        <taxon>Heterotrigona</taxon>
    </lineage>
</organism>
<keyword evidence="7 14" id="KW-0175">Coiled coil</keyword>
<evidence type="ECO:0000256" key="1">
    <source>
        <dbReference type="ARBA" id="ARBA00004123"/>
    </source>
</evidence>
<feature type="domain" description="Trichohyalin-plectin-homology" evidence="16">
    <location>
        <begin position="117"/>
        <end position="393"/>
    </location>
</feature>
<feature type="coiled-coil region" evidence="14">
    <location>
        <begin position="304"/>
        <end position="363"/>
    </location>
</feature>
<comment type="subcellular location">
    <subcellularLocation>
        <location evidence="2">Cytoplasm</location>
        <location evidence="2">Cytoskeleton</location>
        <location evidence="2">Flagellum axoneme</location>
    </subcellularLocation>
    <subcellularLocation>
        <location evidence="1">Nucleus</location>
    </subcellularLocation>
</comment>
<dbReference type="Pfam" id="PF13868">
    <property type="entry name" value="TPH"/>
    <property type="match status" value="1"/>
</dbReference>
<keyword evidence="12" id="KW-0966">Cell projection</keyword>
<dbReference type="InterPro" id="IPR043597">
    <property type="entry name" value="TPH_dom"/>
</dbReference>
<evidence type="ECO:0000256" key="8">
    <source>
        <dbReference type="ARBA" id="ARBA00023069"/>
    </source>
</evidence>
<dbReference type="GO" id="GO:0031514">
    <property type="term" value="C:motile cilium"/>
    <property type="evidence" value="ECO:0007669"/>
    <property type="project" value="TreeGrafter"/>
</dbReference>
<evidence type="ECO:0000256" key="11">
    <source>
        <dbReference type="ARBA" id="ARBA00023254"/>
    </source>
</evidence>
<evidence type="ECO:0000256" key="5">
    <source>
        <dbReference type="ARBA" id="ARBA00022490"/>
    </source>
</evidence>
<name>A0A6V7GYD9_9HYME</name>
<dbReference type="Proteomes" id="UP000752696">
    <property type="component" value="Unassembled WGS sequence"/>
</dbReference>
<evidence type="ECO:0000313" key="17">
    <source>
        <dbReference type="EMBL" id="CAD1468722.1"/>
    </source>
</evidence>
<protein>
    <recommendedName>
        <fullName evidence="4">Meiosis-specific nuclear structural protein 1</fullName>
    </recommendedName>
</protein>
<evidence type="ECO:0000256" key="13">
    <source>
        <dbReference type="ARBA" id="ARBA00046114"/>
    </source>
</evidence>
<gene>
    <name evidence="17" type="ORF">MHI_LOCUS65397</name>
</gene>
<comment type="similarity">
    <text evidence="3">Belongs to the MNS1 family.</text>
</comment>
<comment type="caution">
    <text evidence="17">The sequence shown here is derived from an EMBL/GenBank/DDBJ whole genome shotgun (WGS) entry which is preliminary data.</text>
</comment>
<dbReference type="GO" id="GO:0005634">
    <property type="term" value="C:nucleus"/>
    <property type="evidence" value="ECO:0007669"/>
    <property type="project" value="UniProtKB-SubCell"/>
</dbReference>
<proteinExistence type="inferred from homology"/>
<dbReference type="PANTHER" id="PTHR19265:SF0">
    <property type="entry name" value="MEIOSIS-SPECIFIC NUCLEAR STRUCTURAL PROTEIN 1"/>
    <property type="match status" value="1"/>
</dbReference>
<sequence>MIREQDGKGDNDFARIKDKKVEEMEERRRLMEKNAEKKRQLRQQHIERKETLEAEKLQRAETVIDLKIRQLERRQRLAEELARRKHLELQESSKSRKIKSATPCMSDEVLGKIQTELKEKKTQDKQIQTSNPWNINEDFELKQQQKKLSYKRDLQNQLIDNRRRLREKEEEKHRERKIMEEVGEALHEENSEAEKRKRVTFTLLQAEKDAFSKARQFWKEKRREVLKQENDEIMRIIVKREVLRQKREAEEKINIQAAKESMLERMMSKFMEKECKRREREEIYRRLYLAEKEYEYVNEAIKEALKKKRIMREFQQEMARAQQAMTERKAKEYAIDAAFAKYLADEQRKQEEKERLKEQTRREKVAQYGNELREIIEQNKMRRSKDTAQTKRETNINCDERCNIVSFKIEVP</sequence>
<feature type="region of interest" description="Disordered" evidence="15">
    <location>
        <begin position="1"/>
        <end position="43"/>
    </location>
</feature>
<comment type="function">
    <text evidence="13">Microtubule inner protein (MIP) part of the dynein-decorated doublet microtubules (DMTs) in cilia axoneme, which is required for motile cilia beating. May play a role in the control of meiotic division and germ cell differentiation through regulation of pairing and recombination during meiosis. Required for sperm flagella assembly. May play a role in the assembly and function of the outer dynein arm-docking complex (ODA-DC). ODA-DC mediates outer dynein arms (ODA) binding onto the axonemal doublet microtubules.</text>
</comment>
<evidence type="ECO:0000256" key="2">
    <source>
        <dbReference type="ARBA" id="ARBA00004611"/>
    </source>
</evidence>
<evidence type="ECO:0000256" key="10">
    <source>
        <dbReference type="ARBA" id="ARBA00023242"/>
    </source>
</evidence>
<reference evidence="17" key="1">
    <citation type="submission" date="2020-07" db="EMBL/GenBank/DDBJ databases">
        <authorList>
            <person name="Nazaruddin N."/>
        </authorList>
    </citation>
    <scope>NUCLEOTIDE SEQUENCE</scope>
</reference>
<evidence type="ECO:0000256" key="7">
    <source>
        <dbReference type="ARBA" id="ARBA00023054"/>
    </source>
</evidence>
<dbReference type="AlphaFoldDB" id="A0A6V7GYD9"/>
<evidence type="ECO:0000256" key="3">
    <source>
        <dbReference type="ARBA" id="ARBA00009158"/>
    </source>
</evidence>
<keyword evidence="11" id="KW-0469">Meiosis</keyword>
<evidence type="ECO:0000259" key="16">
    <source>
        <dbReference type="Pfam" id="PF13868"/>
    </source>
</evidence>
<keyword evidence="6" id="KW-0282">Flagellum</keyword>
<keyword evidence="10" id="KW-0539">Nucleus</keyword>
<dbReference type="EMBL" id="CAJDYZ010001226">
    <property type="protein sequence ID" value="CAD1468722.1"/>
    <property type="molecule type" value="Genomic_DNA"/>
</dbReference>
<dbReference type="OrthoDB" id="197839at2759"/>